<evidence type="ECO:0000313" key="4">
    <source>
        <dbReference type="EMBL" id="CAD7658086.1"/>
    </source>
</evidence>
<dbReference type="GO" id="GO:0000049">
    <property type="term" value="F:tRNA binding"/>
    <property type="evidence" value="ECO:0007669"/>
    <property type="project" value="TreeGrafter"/>
</dbReference>
<keyword evidence="5" id="KW-1185">Reference proteome</keyword>
<dbReference type="OrthoDB" id="271595at2759"/>
<dbReference type="PANTHER" id="PTHR13069">
    <property type="entry name" value="ALKYLATED DNA REPAIR PROTEIN ALKB HOMOLOG 8"/>
    <property type="match status" value="1"/>
</dbReference>
<accession>A0A7R9QTT9</accession>
<evidence type="ECO:0000259" key="3">
    <source>
        <dbReference type="Pfam" id="PF08241"/>
    </source>
</evidence>
<dbReference type="CDD" id="cd02440">
    <property type="entry name" value="AdoMet_MTases"/>
    <property type="match status" value="1"/>
</dbReference>
<sequence length="248" mass="27541">MSGSEWQRLEGQHVHRVYDAIADHFSRTRHTPWPRVTSFLSSLPKASLVLDVGCGNGKYLSSIGCGGEGVAIVGCDRSAQLLRICAERGFESVRADAVDVAHVFRAGVLDACLCVAVLHHLATKERRLRALRAIARALRVGGRALVYVWALEQTAEDGTRSHYWRREKREEEEELTVDGLAVHANGTPFVAQDVLVPFKSAGERHLRFYHVFRAGELEALLAEVEGVTIEEAFFESGNWAAIVRKTHE</sequence>
<dbReference type="Proteomes" id="UP000728032">
    <property type="component" value="Unassembled WGS sequence"/>
</dbReference>
<dbReference type="InterPro" id="IPR013216">
    <property type="entry name" value="Methyltransf_11"/>
</dbReference>
<keyword evidence="1" id="KW-0489">Methyltransferase</keyword>
<protein>
    <recommendedName>
        <fullName evidence="3">Methyltransferase type 11 domain-containing protein</fullName>
    </recommendedName>
</protein>
<dbReference type="GO" id="GO:0002098">
    <property type="term" value="P:tRNA wobble uridine modification"/>
    <property type="evidence" value="ECO:0007669"/>
    <property type="project" value="TreeGrafter"/>
</dbReference>
<dbReference type="Gene3D" id="3.40.50.150">
    <property type="entry name" value="Vaccinia Virus protein VP39"/>
    <property type="match status" value="1"/>
</dbReference>
<dbReference type="InterPro" id="IPR051422">
    <property type="entry name" value="AlkB_tRNA_MeTrf/Diox"/>
</dbReference>
<dbReference type="GO" id="GO:0005737">
    <property type="term" value="C:cytoplasm"/>
    <property type="evidence" value="ECO:0007669"/>
    <property type="project" value="TreeGrafter"/>
</dbReference>
<evidence type="ECO:0000256" key="1">
    <source>
        <dbReference type="ARBA" id="ARBA00022603"/>
    </source>
</evidence>
<dbReference type="GO" id="GO:0005634">
    <property type="term" value="C:nucleus"/>
    <property type="evidence" value="ECO:0007669"/>
    <property type="project" value="TreeGrafter"/>
</dbReference>
<evidence type="ECO:0000313" key="5">
    <source>
        <dbReference type="Proteomes" id="UP000728032"/>
    </source>
</evidence>
<dbReference type="GO" id="GO:0030488">
    <property type="term" value="P:tRNA methylation"/>
    <property type="evidence" value="ECO:0007669"/>
    <property type="project" value="TreeGrafter"/>
</dbReference>
<dbReference type="GO" id="GO:0106335">
    <property type="term" value="F:tRNA (5-carboxymethyluridine(34)-5-O)-methyltransferase activity"/>
    <property type="evidence" value="ECO:0007669"/>
    <property type="project" value="TreeGrafter"/>
</dbReference>
<gene>
    <name evidence="4" type="ORF">ONB1V03_LOCUS14711</name>
</gene>
<keyword evidence="2" id="KW-0808">Transferase</keyword>
<dbReference type="SUPFAM" id="SSF53335">
    <property type="entry name" value="S-adenosyl-L-methionine-dependent methyltransferases"/>
    <property type="match status" value="1"/>
</dbReference>
<dbReference type="AlphaFoldDB" id="A0A7R9QTT9"/>
<dbReference type="InterPro" id="IPR029063">
    <property type="entry name" value="SAM-dependent_MTases_sf"/>
</dbReference>
<proteinExistence type="predicted"/>
<name>A0A7R9QTT9_9ACAR</name>
<feature type="domain" description="Methyltransferase type 11" evidence="3">
    <location>
        <begin position="50"/>
        <end position="145"/>
    </location>
</feature>
<evidence type="ECO:0000256" key="2">
    <source>
        <dbReference type="ARBA" id="ARBA00022679"/>
    </source>
</evidence>
<organism evidence="4">
    <name type="scientific">Oppiella nova</name>
    <dbReference type="NCBI Taxonomy" id="334625"/>
    <lineage>
        <taxon>Eukaryota</taxon>
        <taxon>Metazoa</taxon>
        <taxon>Ecdysozoa</taxon>
        <taxon>Arthropoda</taxon>
        <taxon>Chelicerata</taxon>
        <taxon>Arachnida</taxon>
        <taxon>Acari</taxon>
        <taxon>Acariformes</taxon>
        <taxon>Sarcoptiformes</taxon>
        <taxon>Oribatida</taxon>
        <taxon>Brachypylina</taxon>
        <taxon>Oppioidea</taxon>
        <taxon>Oppiidae</taxon>
        <taxon>Oppiella</taxon>
    </lineage>
</organism>
<reference evidence="4" key="1">
    <citation type="submission" date="2020-11" db="EMBL/GenBank/DDBJ databases">
        <authorList>
            <person name="Tran Van P."/>
        </authorList>
    </citation>
    <scope>NUCLEOTIDE SEQUENCE</scope>
</reference>
<dbReference type="Pfam" id="PF08241">
    <property type="entry name" value="Methyltransf_11"/>
    <property type="match status" value="1"/>
</dbReference>
<dbReference type="EMBL" id="CAJPVJ010014285">
    <property type="protein sequence ID" value="CAG2175272.1"/>
    <property type="molecule type" value="Genomic_DNA"/>
</dbReference>
<dbReference type="GO" id="GO:0008757">
    <property type="term" value="F:S-adenosylmethionine-dependent methyltransferase activity"/>
    <property type="evidence" value="ECO:0007669"/>
    <property type="project" value="InterPro"/>
</dbReference>
<dbReference type="PANTHER" id="PTHR13069:SF21">
    <property type="entry name" value="ALKYLATED DNA REPAIR PROTEIN ALKB HOMOLOG 8"/>
    <property type="match status" value="1"/>
</dbReference>
<dbReference type="EMBL" id="OC929110">
    <property type="protein sequence ID" value="CAD7658086.1"/>
    <property type="molecule type" value="Genomic_DNA"/>
</dbReference>